<dbReference type="EMBL" id="JADJIB010000003">
    <property type="protein sequence ID" value="MBK7273227.1"/>
    <property type="molecule type" value="Genomic_DNA"/>
</dbReference>
<dbReference type="SUPFAM" id="SSF50494">
    <property type="entry name" value="Trypsin-like serine proteases"/>
    <property type="match status" value="1"/>
</dbReference>
<name>A0A935IJU2_9MICO</name>
<sequence length="462" mass="49057">MDAQQETRALIRPVKESIEDDLLAREGVVGVDIAEKVSDGKPTGQLSIVVFVQKKKPGARIARGQLIPKEIDGVPTDVQELEIELQSAMVKLDDVVGLVDATAYPSLHGGISMGPRRSVYLTPPEVPAAGNYVFVGTLGAMVRDRASGATMALTNFHVACPRGWAVGDRMAQPSLVDNAPAATDFGSLTRSVLSENVDGAVVTLDAGKAWSASIETIGNVAGTAAATIGMPVQKRGRTTEHTFGTVRSTDFTVTINYGGDVGSRTLRNQVRIETDTTRSARFSQKGDSGSVIVADDRNVIGLLFAGSTDGQWTFGNPIAAVQDELGVDIIRYEAPPIITRPSVCDPIRTAVIVCNKVTRPALCEPIQTRVVICNKITQPAVCEPIQTRVVICNKITQPAVCRPTRIPICDLQLTSAACDFPIPPQENPFGDEAAYGEEFLAGYLAALEAVATEEAADSDGQS</sequence>
<accession>A0A935IJU2</accession>
<gene>
    <name evidence="1" type="ORF">IPI13_08650</name>
</gene>
<evidence type="ECO:0000313" key="2">
    <source>
        <dbReference type="Proteomes" id="UP000726105"/>
    </source>
</evidence>
<proteinExistence type="predicted"/>
<protein>
    <recommendedName>
        <fullName evidence="3">Peptidase S1 domain-containing protein</fullName>
    </recommendedName>
</protein>
<evidence type="ECO:0008006" key="3">
    <source>
        <dbReference type="Google" id="ProtNLM"/>
    </source>
</evidence>
<dbReference type="AlphaFoldDB" id="A0A935IJU2"/>
<dbReference type="InterPro" id="IPR043504">
    <property type="entry name" value="Peptidase_S1_PA_chymotrypsin"/>
</dbReference>
<dbReference type="Proteomes" id="UP000726105">
    <property type="component" value="Unassembled WGS sequence"/>
</dbReference>
<evidence type="ECO:0000313" key="1">
    <source>
        <dbReference type="EMBL" id="MBK7273227.1"/>
    </source>
</evidence>
<organism evidence="1 2">
    <name type="scientific">Candidatus Phosphoribacter hodrii</name>
    <dbReference type="NCBI Taxonomy" id="2953743"/>
    <lineage>
        <taxon>Bacteria</taxon>
        <taxon>Bacillati</taxon>
        <taxon>Actinomycetota</taxon>
        <taxon>Actinomycetes</taxon>
        <taxon>Micrococcales</taxon>
        <taxon>Dermatophilaceae</taxon>
        <taxon>Candidatus Phosphoribacter</taxon>
    </lineage>
</organism>
<comment type="caution">
    <text evidence="1">The sequence shown here is derived from an EMBL/GenBank/DDBJ whole genome shotgun (WGS) entry which is preliminary data.</text>
</comment>
<dbReference type="Gene3D" id="2.40.10.10">
    <property type="entry name" value="Trypsin-like serine proteases"/>
    <property type="match status" value="2"/>
</dbReference>
<dbReference type="InterPro" id="IPR009003">
    <property type="entry name" value="Peptidase_S1_PA"/>
</dbReference>
<reference evidence="1 2" key="1">
    <citation type="submission" date="2020-10" db="EMBL/GenBank/DDBJ databases">
        <title>Connecting structure to function with the recovery of over 1000 high-quality activated sludge metagenome-assembled genomes encoding full-length rRNA genes using long-read sequencing.</title>
        <authorList>
            <person name="Singleton C.M."/>
            <person name="Petriglieri F."/>
            <person name="Kristensen J.M."/>
            <person name="Kirkegaard R.H."/>
            <person name="Michaelsen T.Y."/>
            <person name="Andersen M.H."/>
            <person name="Karst S.M."/>
            <person name="Dueholm M.S."/>
            <person name="Nielsen P.H."/>
            <person name="Albertsen M."/>
        </authorList>
    </citation>
    <scope>NUCLEOTIDE SEQUENCE [LARGE SCALE GENOMIC DNA]</scope>
    <source>
        <strain evidence="1">Ega_18-Q3-R5-49_MAXAC.001</strain>
    </source>
</reference>